<keyword evidence="3 6" id="KW-0812">Transmembrane</keyword>
<accession>A0A7X0HIQ7</accession>
<evidence type="ECO:0000256" key="2">
    <source>
        <dbReference type="ARBA" id="ARBA00022475"/>
    </source>
</evidence>
<dbReference type="AlphaFoldDB" id="A0A7X0HIQ7"/>
<feature type="transmembrane region" description="Helical" evidence="6">
    <location>
        <begin position="493"/>
        <end position="513"/>
    </location>
</feature>
<dbReference type="Proteomes" id="UP000540423">
    <property type="component" value="Unassembled WGS sequence"/>
</dbReference>
<evidence type="ECO:0000256" key="1">
    <source>
        <dbReference type="ARBA" id="ARBA00004651"/>
    </source>
</evidence>
<feature type="domain" description="ABC3 transporter permease C-terminal" evidence="7">
    <location>
        <begin position="786"/>
        <end position="906"/>
    </location>
</feature>
<gene>
    <name evidence="8" type="ORF">HNQ79_003564</name>
</gene>
<dbReference type="InterPro" id="IPR003838">
    <property type="entry name" value="ABC3_permease_C"/>
</dbReference>
<evidence type="ECO:0000313" key="9">
    <source>
        <dbReference type="Proteomes" id="UP000540423"/>
    </source>
</evidence>
<evidence type="ECO:0000256" key="4">
    <source>
        <dbReference type="ARBA" id="ARBA00022989"/>
    </source>
</evidence>
<comment type="subcellular location">
    <subcellularLocation>
        <location evidence="1">Cell membrane</location>
        <topology evidence="1">Multi-pass membrane protein</topology>
    </subcellularLocation>
</comment>
<dbReference type="EMBL" id="JACHEM010000008">
    <property type="protein sequence ID" value="MBB6437089.1"/>
    <property type="molecule type" value="Genomic_DNA"/>
</dbReference>
<feature type="transmembrane region" description="Helical" evidence="6">
    <location>
        <begin position="775"/>
        <end position="800"/>
    </location>
</feature>
<name>A0A7X0HIQ7_9ACTN</name>
<keyword evidence="2" id="KW-1003">Cell membrane</keyword>
<evidence type="ECO:0000259" key="7">
    <source>
        <dbReference type="Pfam" id="PF02687"/>
    </source>
</evidence>
<comment type="caution">
    <text evidence="8">The sequence shown here is derived from an EMBL/GenBank/DDBJ whole genome shotgun (WGS) entry which is preliminary data.</text>
</comment>
<protein>
    <submittedName>
        <fullName evidence="8">Putative ABC transport system permease protein</fullName>
    </submittedName>
</protein>
<evidence type="ECO:0000256" key="5">
    <source>
        <dbReference type="ARBA" id="ARBA00023136"/>
    </source>
</evidence>
<feature type="transmembrane region" description="Helical" evidence="6">
    <location>
        <begin position="417"/>
        <end position="443"/>
    </location>
</feature>
<evidence type="ECO:0000256" key="3">
    <source>
        <dbReference type="ARBA" id="ARBA00022692"/>
    </source>
</evidence>
<keyword evidence="9" id="KW-1185">Reference proteome</keyword>
<reference evidence="8 9" key="1">
    <citation type="submission" date="2020-08" db="EMBL/GenBank/DDBJ databases">
        <title>Genomic Encyclopedia of Type Strains, Phase IV (KMG-IV): sequencing the most valuable type-strain genomes for metagenomic binning, comparative biology and taxonomic classification.</title>
        <authorList>
            <person name="Goeker M."/>
        </authorList>
    </citation>
    <scope>NUCLEOTIDE SEQUENCE [LARGE SCALE GENOMIC DNA]</scope>
    <source>
        <strain evidence="8 9">DSM 40141</strain>
    </source>
</reference>
<evidence type="ECO:0000256" key="6">
    <source>
        <dbReference type="SAM" id="Phobius"/>
    </source>
</evidence>
<dbReference type="GO" id="GO:0005886">
    <property type="term" value="C:plasma membrane"/>
    <property type="evidence" value="ECO:0007669"/>
    <property type="project" value="UniProtKB-SubCell"/>
</dbReference>
<organism evidence="8 9">
    <name type="scientific">Streptomyces candidus</name>
    <dbReference type="NCBI Taxonomy" id="67283"/>
    <lineage>
        <taxon>Bacteria</taxon>
        <taxon>Bacillati</taxon>
        <taxon>Actinomycetota</taxon>
        <taxon>Actinomycetes</taxon>
        <taxon>Kitasatosporales</taxon>
        <taxon>Streptomycetaceae</taxon>
        <taxon>Streptomyces</taxon>
    </lineage>
</organism>
<dbReference type="RefSeq" id="WP_185032078.1">
    <property type="nucleotide sequence ID" value="NZ_BNBN01000001.1"/>
</dbReference>
<keyword evidence="5 6" id="KW-0472">Membrane</keyword>
<keyword evidence="4 6" id="KW-1133">Transmembrane helix</keyword>
<evidence type="ECO:0000313" key="8">
    <source>
        <dbReference type="EMBL" id="MBB6437089.1"/>
    </source>
</evidence>
<dbReference type="Pfam" id="PF02687">
    <property type="entry name" value="FtsX"/>
    <property type="match status" value="1"/>
</dbReference>
<feature type="transmembrane region" description="Helical" evidence="6">
    <location>
        <begin position="464"/>
        <end position="481"/>
    </location>
</feature>
<feature type="transmembrane region" description="Helical" evidence="6">
    <location>
        <begin position="548"/>
        <end position="571"/>
    </location>
</feature>
<proteinExistence type="predicted"/>
<feature type="transmembrane region" description="Helical" evidence="6">
    <location>
        <begin position="340"/>
        <end position="364"/>
    </location>
</feature>
<sequence length="918" mass="94265">MNTRAVAPWVRTRLRAAPGAAVALAVLVLVTAFLAAAFPRALDRYQDAGLRHQIASSPASQRNLRLMAAEANLDHSPEARESALAPGTMKDRFQAALRIPERPLRVDSASSAYGVRLPQRSDATDKWLPRVSPRGPQFLLTTRSELPRHSRLVAGRAPVHTLAPRAPAGDPPGPPEVVALEATVTSATAETMRIKAGSVVHLDALPLGGKAEVRVTGIVEPLAPKSPYWSIDTTLHTPELVADKTGDVSHWVGTLMLPPEAGPALTGLTAAPEQFWDLAPGTGGLTAPDVPRLTSAVAALESGHGLVALREEIGETLTVASDFEGLVDAYRGARAAIDPVVAVAAFGVGAVAGVVLLMAGALAGARRAAELALLRARGGSLWGMAGRLCAELAVVAVPAAAAGWLAAYLLLPGARTTASVLAAAAVALVACTGLPVRAAVAHLRPSAHSDRTDTVRARPSRRRTVAELTVVVLTLGAVVALRRRGTDAGTDQLVSAAPVLVGVVASLLLVRLYPLPLRLVSRPLALRRGAVGFLSAARAGRAPATAMLPLLALLIALTTAAFGGSVLAGVADSRQRAATDEVGADARLQKGPGKSFDARSLAAVRAAAGVREVSPVGIDPWVSMPDGGDDVTLLAVDPASYARLAARTGIGAFDAAALDGGGEGRAFPVLASPKAAQRLGRGTDVELRSHLLGGSFTARTAQVVPSTPALRDTEFLMVSSAALPGHRPTALMVTGEGLDPTALRSAAGPAVPVHVRTERIAAYADGPLQQGAGGVYVSAVAAGAGYAVLAVLLSLLQAAPERRALLARLRTMGLSRGSGRGLLVFESLPQALLAACGGVLVSWAAIRLLAPDIDLDTLALAARAQAGITVPVALRPDAWSLFVPALAVVGVAVGVAAGQAWWTTRRTTTTELRAGDTR</sequence>
<feature type="transmembrane region" description="Helical" evidence="6">
    <location>
        <begin position="881"/>
        <end position="902"/>
    </location>
</feature>
<feature type="transmembrane region" description="Helical" evidence="6">
    <location>
        <begin position="385"/>
        <end position="411"/>
    </location>
</feature>